<dbReference type="EMBL" id="QLYR01000014">
    <property type="protein sequence ID" value="RAQ22169.1"/>
    <property type="molecule type" value="Genomic_DNA"/>
</dbReference>
<dbReference type="RefSeq" id="WP_112333655.1">
    <property type="nucleotide sequence ID" value="NZ_QLYR01000014.1"/>
</dbReference>
<sequence length="351" mass="39208">MCKLHKILETLSQGSIPSENDIGFLLNCKEDELQPLFLLAREVQHSVYGRDVYIRGLIEFTNYCKNDCYYCGIRRGNRHAERYRLTKEDILDCCEEGYRLGFRTFVLQGGEDPFWTDALLTGLISAIKNRFPDCAVTLSVGEKSRESYRAYYAAGADRFLLRHETANGAHYRQLHPPELSGEQRKQCLFTLKEIGFQVGCGMMIGSPGQTAAHIREDLLFMKELEPHMIGIGPFIPHQETPFAHQPPGTLSQTLALLSVLRILFPHILLPATTALATICDGGRERGILAGANVVMPNLSPLSVRKKYLLYDHKAGTGAEAAEGLRELKKRMSAIGYQIVVSRGDYKAASAL</sequence>
<keyword evidence="3" id="KW-0479">Metal-binding</keyword>
<feature type="binding site" evidence="7">
    <location>
        <position position="71"/>
    </location>
    <ligand>
        <name>[4Fe-4S] cluster</name>
        <dbReference type="ChEBI" id="CHEBI:49883"/>
        <note>4Fe-4S-S-AdoMet</note>
    </ligand>
</feature>
<comment type="cofactor">
    <cofactor evidence="7">
        <name>[4Fe-4S] cluster</name>
        <dbReference type="ChEBI" id="CHEBI:49883"/>
    </cofactor>
    <text evidence="7">Binds 1 [4Fe-4S] cluster. The cluster is coordinated with 3 cysteines and an exchangeable S-adenosyl-L-methionine.</text>
</comment>
<evidence type="ECO:0000313" key="11">
    <source>
        <dbReference type="Proteomes" id="UP000249377"/>
    </source>
</evidence>
<dbReference type="SFLD" id="SFLDS00029">
    <property type="entry name" value="Radical_SAM"/>
    <property type="match status" value="1"/>
</dbReference>
<dbReference type="SMART" id="SM00729">
    <property type="entry name" value="Elp3"/>
    <property type="match status" value="1"/>
</dbReference>
<keyword evidence="11" id="KW-1185">Reference proteome</keyword>
<organism evidence="10 11">
    <name type="scientific">Hydrogeniiclostridium mannosilyticum</name>
    <dbReference type="NCBI Taxonomy" id="2764322"/>
    <lineage>
        <taxon>Bacteria</taxon>
        <taxon>Bacillati</taxon>
        <taxon>Bacillota</taxon>
        <taxon>Clostridia</taxon>
        <taxon>Eubacteriales</taxon>
        <taxon>Acutalibacteraceae</taxon>
        <taxon>Hydrogeniiclostridium</taxon>
    </lineage>
</organism>
<dbReference type="PIRSF" id="PIRSF004762">
    <property type="entry name" value="CHP00423"/>
    <property type="match status" value="1"/>
</dbReference>
<dbReference type="InterPro" id="IPR013785">
    <property type="entry name" value="Aldolase_TIM"/>
</dbReference>
<dbReference type="SFLD" id="SFLDF00348">
    <property type="entry name" value="FeFe_hydrogenase_maturase_(Hyd"/>
    <property type="match status" value="1"/>
</dbReference>
<dbReference type="GO" id="GO:0042364">
    <property type="term" value="P:water-soluble vitamin biosynthetic process"/>
    <property type="evidence" value="ECO:0007669"/>
    <property type="project" value="UniProtKB-ARBA"/>
</dbReference>
<protein>
    <submittedName>
        <fullName evidence="10">[FeFe] hydrogenase H-cluster radical SAM maturase HydE</fullName>
    </submittedName>
</protein>
<dbReference type="InterPro" id="IPR010722">
    <property type="entry name" value="BATS_dom"/>
</dbReference>
<keyword evidence="5 7" id="KW-0411">Iron-sulfur</keyword>
<evidence type="ECO:0000256" key="5">
    <source>
        <dbReference type="ARBA" id="ARBA00023014"/>
    </source>
</evidence>
<dbReference type="SFLD" id="SFLDG01060">
    <property type="entry name" value="BATS_domain_containing"/>
    <property type="match status" value="1"/>
</dbReference>
<evidence type="ECO:0000313" key="10">
    <source>
        <dbReference type="EMBL" id="RAQ22169.1"/>
    </source>
</evidence>
<evidence type="ECO:0000256" key="2">
    <source>
        <dbReference type="ARBA" id="ARBA00022691"/>
    </source>
</evidence>
<dbReference type="NCBIfam" id="TIGR03956">
    <property type="entry name" value="rSAM_HydE"/>
    <property type="match status" value="1"/>
</dbReference>
<dbReference type="PANTHER" id="PTHR43726:SF1">
    <property type="entry name" value="BIOTIN SYNTHASE"/>
    <property type="match status" value="1"/>
</dbReference>
<dbReference type="Pfam" id="PF04055">
    <property type="entry name" value="Radical_SAM"/>
    <property type="match status" value="1"/>
</dbReference>
<feature type="binding site" evidence="7">
    <location>
        <position position="68"/>
    </location>
    <ligand>
        <name>[4Fe-4S] cluster</name>
        <dbReference type="ChEBI" id="CHEBI:49883"/>
        <note>4Fe-4S-S-AdoMet</note>
    </ligand>
</feature>
<keyword evidence="4 7" id="KW-0408">Iron</keyword>
<evidence type="ECO:0000256" key="1">
    <source>
        <dbReference type="ARBA" id="ARBA00022485"/>
    </source>
</evidence>
<dbReference type="PANTHER" id="PTHR43726">
    <property type="entry name" value="3-METHYLORNITHINE SYNTHASE"/>
    <property type="match status" value="1"/>
</dbReference>
<name>A0A328UAU1_9FIRM</name>
<accession>A0A328UAU1</accession>
<dbReference type="GO" id="GO:0016740">
    <property type="term" value="F:transferase activity"/>
    <property type="evidence" value="ECO:0007669"/>
    <property type="project" value="TreeGrafter"/>
</dbReference>
<dbReference type="SMART" id="SM00876">
    <property type="entry name" value="BATS"/>
    <property type="match status" value="1"/>
</dbReference>
<dbReference type="InterPro" id="IPR007197">
    <property type="entry name" value="rSAM"/>
</dbReference>
<comment type="caution">
    <text evidence="10">The sequence shown here is derived from an EMBL/GenBank/DDBJ whole genome shotgun (WGS) entry which is preliminary data.</text>
</comment>
<dbReference type="AlphaFoldDB" id="A0A328UAU1"/>
<dbReference type="GO" id="GO:0051539">
    <property type="term" value="F:4 iron, 4 sulfur cluster binding"/>
    <property type="evidence" value="ECO:0007669"/>
    <property type="project" value="UniProtKB-KW"/>
</dbReference>
<dbReference type="Proteomes" id="UP000249377">
    <property type="component" value="Unassembled WGS sequence"/>
</dbReference>
<feature type="binding site" evidence="8">
    <location>
        <position position="184"/>
    </location>
    <ligand>
        <name>S-adenosyl-L-methionine</name>
        <dbReference type="ChEBI" id="CHEBI:59789"/>
    </ligand>
</feature>
<keyword evidence="2 7" id="KW-0949">S-adenosyl-L-methionine</keyword>
<feature type="binding site" evidence="8">
    <location>
        <position position="164"/>
    </location>
    <ligand>
        <name>S-adenosyl-L-methionine</name>
        <dbReference type="ChEBI" id="CHEBI:59789"/>
    </ligand>
</feature>
<feature type="binding site" evidence="7">
    <location>
        <position position="64"/>
    </location>
    <ligand>
        <name>[4Fe-4S] cluster</name>
        <dbReference type="ChEBI" id="CHEBI:49883"/>
        <note>4Fe-4S-S-AdoMet</note>
    </ligand>
</feature>
<dbReference type="Gene3D" id="3.20.20.70">
    <property type="entry name" value="Aldolase class I"/>
    <property type="match status" value="1"/>
</dbReference>
<proteinExistence type="predicted"/>
<dbReference type="GO" id="GO:0044272">
    <property type="term" value="P:sulfur compound biosynthetic process"/>
    <property type="evidence" value="ECO:0007669"/>
    <property type="project" value="UniProtKB-ARBA"/>
</dbReference>
<gene>
    <name evidence="10" type="primary">hydE</name>
    <name evidence="10" type="ORF">DPQ25_13260</name>
</gene>
<evidence type="ECO:0000256" key="8">
    <source>
        <dbReference type="PIRSR" id="PIRSR004762-2"/>
    </source>
</evidence>
<dbReference type="SFLD" id="SFLDG01280">
    <property type="entry name" value="HydE/PylB-like"/>
    <property type="match status" value="1"/>
</dbReference>
<keyword evidence="1 7" id="KW-0004">4Fe-4S</keyword>
<dbReference type="InterPro" id="IPR006638">
    <property type="entry name" value="Elp3/MiaA/NifB-like_rSAM"/>
</dbReference>
<evidence type="ECO:0000256" key="4">
    <source>
        <dbReference type="ARBA" id="ARBA00023004"/>
    </source>
</evidence>
<feature type="binding site" evidence="8">
    <location>
        <position position="139"/>
    </location>
    <ligand>
        <name>(3R)-3-methyl-D-ornithine</name>
        <dbReference type="ChEBI" id="CHEBI:64642"/>
    </ligand>
</feature>
<dbReference type="GO" id="GO:0046872">
    <property type="term" value="F:metal ion binding"/>
    <property type="evidence" value="ECO:0007669"/>
    <property type="project" value="UniProtKB-KW"/>
</dbReference>
<dbReference type="InterPro" id="IPR024021">
    <property type="entry name" value="FeFe-hyd_HydE_rSAM"/>
</dbReference>
<dbReference type="InterPro" id="IPR034422">
    <property type="entry name" value="HydE/PylB-like"/>
</dbReference>
<feature type="domain" description="Radical SAM core" evidence="9">
    <location>
        <begin position="50"/>
        <end position="272"/>
    </location>
</feature>
<evidence type="ECO:0000256" key="6">
    <source>
        <dbReference type="ARBA" id="ARBA00034078"/>
    </source>
</evidence>
<evidence type="ECO:0000256" key="7">
    <source>
        <dbReference type="PIRSR" id="PIRSR004762-1"/>
    </source>
</evidence>
<evidence type="ECO:0000256" key="3">
    <source>
        <dbReference type="ARBA" id="ARBA00022723"/>
    </source>
</evidence>
<evidence type="ECO:0000259" key="9">
    <source>
        <dbReference type="PROSITE" id="PS51918"/>
    </source>
</evidence>
<dbReference type="PROSITE" id="PS51918">
    <property type="entry name" value="RADICAL_SAM"/>
    <property type="match status" value="1"/>
</dbReference>
<reference evidence="10 11" key="1">
    <citation type="submission" date="2018-06" db="EMBL/GenBank/DDBJ databases">
        <title>Noncontiguous genome sequence of Ruminococcaceae bacterium ASD2818.</title>
        <authorList>
            <person name="Chaplin A.V."/>
            <person name="Sokolova S.R."/>
            <person name="Kochetkova T.O."/>
            <person name="Goltsov A.Y."/>
            <person name="Trofimov D.Y."/>
            <person name="Efimov B.A."/>
        </authorList>
    </citation>
    <scope>NUCLEOTIDE SEQUENCE [LARGE SCALE GENOMIC DNA]</scope>
    <source>
        <strain evidence="10 11">ASD2818</strain>
    </source>
</reference>
<comment type="cofactor">
    <cofactor evidence="6">
        <name>[2Fe-2S] cluster</name>
        <dbReference type="ChEBI" id="CHEBI:190135"/>
    </cofactor>
</comment>
<dbReference type="InterPro" id="IPR058240">
    <property type="entry name" value="rSAM_sf"/>
</dbReference>
<dbReference type="CDD" id="cd01335">
    <property type="entry name" value="Radical_SAM"/>
    <property type="match status" value="1"/>
</dbReference>
<dbReference type="SUPFAM" id="SSF102114">
    <property type="entry name" value="Radical SAM enzymes"/>
    <property type="match status" value="1"/>
</dbReference>